<evidence type="ECO:0000313" key="4">
    <source>
        <dbReference type="EMBL" id="VDL92692.1"/>
    </source>
</evidence>
<feature type="compositionally biased region" description="Low complexity" evidence="2">
    <location>
        <begin position="187"/>
        <end position="200"/>
    </location>
</feature>
<gene>
    <name evidence="4" type="ORF">SSLN_LOCUS6307</name>
</gene>
<organism evidence="6">
    <name type="scientific">Schistocephalus solidus</name>
    <name type="common">Tapeworm</name>
    <dbReference type="NCBI Taxonomy" id="70667"/>
    <lineage>
        <taxon>Eukaryota</taxon>
        <taxon>Metazoa</taxon>
        <taxon>Spiralia</taxon>
        <taxon>Lophotrochozoa</taxon>
        <taxon>Platyhelminthes</taxon>
        <taxon>Cestoda</taxon>
        <taxon>Eucestoda</taxon>
        <taxon>Diphyllobothriidea</taxon>
        <taxon>Diphyllobothriidae</taxon>
        <taxon>Schistocephalus</taxon>
    </lineage>
</organism>
<evidence type="ECO:0000313" key="6">
    <source>
        <dbReference type="WBParaSite" id="SSLN_0000650601-mRNA-1"/>
    </source>
</evidence>
<dbReference type="Proteomes" id="UP000275846">
    <property type="component" value="Unassembled WGS sequence"/>
</dbReference>
<evidence type="ECO:0000256" key="1">
    <source>
        <dbReference type="PROSITE-ProRule" id="PRU00042"/>
    </source>
</evidence>
<feature type="region of interest" description="Disordered" evidence="2">
    <location>
        <begin position="1"/>
        <end position="41"/>
    </location>
</feature>
<dbReference type="WBParaSite" id="SSLN_0000650601-mRNA-1">
    <property type="protein sequence ID" value="SSLN_0000650601-mRNA-1"/>
    <property type="gene ID" value="SSLN_0000650601"/>
</dbReference>
<protein>
    <submittedName>
        <fullName evidence="6">C2H2-type domain-containing protein</fullName>
    </submittedName>
</protein>
<keyword evidence="5" id="KW-1185">Reference proteome</keyword>
<name>A0A183SQ09_SCHSO</name>
<evidence type="ECO:0000259" key="3">
    <source>
        <dbReference type="PROSITE" id="PS50157"/>
    </source>
</evidence>
<evidence type="ECO:0000313" key="5">
    <source>
        <dbReference type="Proteomes" id="UP000275846"/>
    </source>
</evidence>
<feature type="compositionally biased region" description="Polar residues" evidence="2">
    <location>
        <begin position="170"/>
        <end position="182"/>
    </location>
</feature>
<keyword evidence="1" id="KW-0479">Metal-binding</keyword>
<dbReference type="PROSITE" id="PS00028">
    <property type="entry name" value="ZINC_FINGER_C2H2_1"/>
    <property type="match status" value="1"/>
</dbReference>
<dbReference type="EMBL" id="UYSU01033629">
    <property type="protein sequence ID" value="VDL92692.1"/>
    <property type="molecule type" value="Genomic_DNA"/>
</dbReference>
<sequence length="212" mass="23163">MLQWPPLTGTQLSTVAPGSSTLPSGHTPSNLHDQRAKPGESAHTSSLECSFFFDNPSSNRPERMTALVARELARYKVDIAALTELRFSKQSQLVPATPSSGATGQRQSEVKLIHLRIHRTEIGELVPGAPTHSSDHYLQCPHCRRAFTHRMGLLGHLTIHESGIHRDASAPNTTRTPINTLHSPMKATNSTSNTTSADSAPPDRFCPHCHRT</sequence>
<reference evidence="6" key="1">
    <citation type="submission" date="2016-06" db="UniProtKB">
        <authorList>
            <consortium name="WormBaseParasite"/>
        </authorList>
    </citation>
    <scope>IDENTIFICATION</scope>
</reference>
<proteinExistence type="predicted"/>
<keyword evidence="1" id="KW-0862">Zinc</keyword>
<dbReference type="AlphaFoldDB" id="A0A183SQ09"/>
<feature type="compositionally biased region" description="Polar residues" evidence="2">
    <location>
        <begin position="8"/>
        <end position="31"/>
    </location>
</feature>
<dbReference type="GO" id="GO:0008270">
    <property type="term" value="F:zinc ion binding"/>
    <property type="evidence" value="ECO:0007669"/>
    <property type="project" value="UniProtKB-KW"/>
</dbReference>
<feature type="domain" description="C2H2-type" evidence="3">
    <location>
        <begin position="138"/>
        <end position="160"/>
    </location>
</feature>
<reference evidence="4 5" key="2">
    <citation type="submission" date="2018-11" db="EMBL/GenBank/DDBJ databases">
        <authorList>
            <consortium name="Pathogen Informatics"/>
        </authorList>
    </citation>
    <scope>NUCLEOTIDE SEQUENCE [LARGE SCALE GENOMIC DNA]</scope>
    <source>
        <strain evidence="4 5">NST_G2</strain>
    </source>
</reference>
<dbReference type="PROSITE" id="PS50157">
    <property type="entry name" value="ZINC_FINGER_C2H2_2"/>
    <property type="match status" value="1"/>
</dbReference>
<evidence type="ECO:0000256" key="2">
    <source>
        <dbReference type="SAM" id="MobiDB-lite"/>
    </source>
</evidence>
<keyword evidence="1" id="KW-0863">Zinc-finger</keyword>
<accession>A0A183SQ09</accession>
<dbReference type="OrthoDB" id="6321282at2759"/>
<feature type="region of interest" description="Disordered" evidence="2">
    <location>
        <begin position="167"/>
        <end position="212"/>
    </location>
</feature>
<dbReference type="InterPro" id="IPR013087">
    <property type="entry name" value="Znf_C2H2_type"/>
</dbReference>